<evidence type="ECO:0000256" key="5">
    <source>
        <dbReference type="ARBA" id="ARBA00023237"/>
    </source>
</evidence>
<dbReference type="GO" id="GO:0009279">
    <property type="term" value="C:cell outer membrane"/>
    <property type="evidence" value="ECO:0007669"/>
    <property type="project" value="UniProtKB-SubCell"/>
</dbReference>
<evidence type="ECO:0000256" key="4">
    <source>
        <dbReference type="ARBA" id="ARBA00023136"/>
    </source>
</evidence>
<dbReference type="RefSeq" id="WP_169404861.1">
    <property type="nucleotide sequence ID" value="NZ_JAADJU010000012.1"/>
</dbReference>
<proteinExistence type="inferred from homology"/>
<dbReference type="Proteomes" id="UP000585363">
    <property type="component" value="Unassembled WGS sequence"/>
</dbReference>
<evidence type="ECO:0000256" key="6">
    <source>
        <dbReference type="SAM" id="SignalP"/>
    </source>
</evidence>
<comment type="caution">
    <text evidence="7">The sequence shown here is derived from an EMBL/GenBank/DDBJ whole genome shotgun (WGS) entry which is preliminary data.</text>
</comment>
<keyword evidence="8" id="KW-1185">Reference proteome</keyword>
<dbReference type="EMBL" id="JAADJU010000012">
    <property type="protein sequence ID" value="NMP29146.1"/>
    <property type="molecule type" value="Genomic_DNA"/>
</dbReference>
<evidence type="ECO:0000256" key="3">
    <source>
        <dbReference type="ARBA" id="ARBA00022729"/>
    </source>
</evidence>
<feature type="signal peptide" evidence="6">
    <location>
        <begin position="1"/>
        <end position="24"/>
    </location>
</feature>
<evidence type="ECO:0000313" key="7">
    <source>
        <dbReference type="EMBL" id="NMP29146.1"/>
    </source>
</evidence>
<dbReference type="AlphaFoldDB" id="A0A848MPR4"/>
<reference evidence="7 8" key="1">
    <citation type="submission" date="2020-01" db="EMBL/GenBank/DDBJ databases">
        <authorList>
            <person name="Lee S.D."/>
        </authorList>
    </citation>
    <scope>NUCLEOTIDE SEQUENCE [LARGE SCALE GENOMIC DNA]</scope>
    <source>
        <strain evidence="7 8">SAP-1</strain>
    </source>
</reference>
<evidence type="ECO:0000313" key="8">
    <source>
        <dbReference type="Proteomes" id="UP000585363"/>
    </source>
</evidence>
<sequence length="262" mass="28383">MITRNFVLHITCFVLISSTCNAFADDAPAAEDNVSVGLAAQSAPRYSGADQHHWQVVPVVQARKGAFFFDSLKGLGYDLQSQSGFYLEHTLGYSLGRADRNSNWRDGADKLQGMGNIAATVNTALAVGWTPTSWLAIEGKATLPLSDGQGGHYQTSVTLIPVQNATDTLAFQSAALFGDRRYMNTFYGVSNRQSERSGYTAYQAAGGFYGVDNTLTWSHQLTKHWSGALTADYIWLGDHAADSPIVFRRSGASASVALLYTF</sequence>
<keyword evidence="5" id="KW-0998">Cell outer membrane</keyword>
<feature type="chain" id="PRO_5032779400" evidence="6">
    <location>
        <begin position="25"/>
        <end position="262"/>
    </location>
</feature>
<evidence type="ECO:0000256" key="1">
    <source>
        <dbReference type="ARBA" id="ARBA00004442"/>
    </source>
</evidence>
<evidence type="ECO:0000256" key="2">
    <source>
        <dbReference type="ARBA" id="ARBA00005722"/>
    </source>
</evidence>
<dbReference type="InterPro" id="IPR010583">
    <property type="entry name" value="MipA"/>
</dbReference>
<dbReference type="PANTHER" id="PTHR38776:SF1">
    <property type="entry name" value="MLTA-INTERACTING PROTEIN-RELATED"/>
    <property type="match status" value="1"/>
</dbReference>
<dbReference type="Pfam" id="PF06629">
    <property type="entry name" value="MipA"/>
    <property type="match status" value="1"/>
</dbReference>
<comment type="subcellular location">
    <subcellularLocation>
        <location evidence="1">Cell outer membrane</location>
    </subcellularLocation>
</comment>
<keyword evidence="4" id="KW-0472">Membrane</keyword>
<protein>
    <submittedName>
        <fullName evidence="7">MipA/OmpV family protein</fullName>
    </submittedName>
</protein>
<organism evidence="7 8">
    <name type="scientific">Rouxiella aceris</name>
    <dbReference type="NCBI Taxonomy" id="2703884"/>
    <lineage>
        <taxon>Bacteria</taxon>
        <taxon>Pseudomonadati</taxon>
        <taxon>Pseudomonadota</taxon>
        <taxon>Gammaproteobacteria</taxon>
        <taxon>Enterobacterales</taxon>
        <taxon>Yersiniaceae</taxon>
        <taxon>Rouxiella</taxon>
    </lineage>
</organism>
<keyword evidence="3 6" id="KW-0732">Signal</keyword>
<gene>
    <name evidence="7" type="ORF">GW590_20040</name>
</gene>
<reference evidence="7 8" key="2">
    <citation type="submission" date="2020-06" db="EMBL/GenBank/DDBJ databases">
        <title>Polyphasic characterization of a Rahnella strain isolated from tree sap.</title>
        <authorList>
            <person name="Kim I.S."/>
        </authorList>
    </citation>
    <scope>NUCLEOTIDE SEQUENCE [LARGE SCALE GENOMIC DNA]</scope>
    <source>
        <strain evidence="7 8">SAP-1</strain>
    </source>
</reference>
<dbReference type="PANTHER" id="PTHR38776">
    <property type="entry name" value="MLTA-INTERACTING PROTEIN-RELATED"/>
    <property type="match status" value="1"/>
</dbReference>
<name>A0A848MPR4_9GAMM</name>
<comment type="similarity">
    <text evidence="2">Belongs to the MipA/OmpV family.</text>
</comment>
<accession>A0A848MPR4</accession>